<dbReference type="Pfam" id="PF00293">
    <property type="entry name" value="NUDIX"/>
    <property type="match status" value="1"/>
</dbReference>
<dbReference type="PROSITE" id="PS51462">
    <property type="entry name" value="NUDIX"/>
    <property type="match status" value="1"/>
</dbReference>
<dbReference type="CDD" id="cd03674">
    <property type="entry name" value="NUDIX_Hydrolase"/>
    <property type="match status" value="1"/>
</dbReference>
<dbReference type="GO" id="GO:0016787">
    <property type="term" value="F:hydrolase activity"/>
    <property type="evidence" value="ECO:0007669"/>
    <property type="project" value="UniProtKB-KW"/>
</dbReference>
<dbReference type="PANTHER" id="PTHR43736">
    <property type="entry name" value="ADP-RIBOSE PYROPHOSPHATASE"/>
    <property type="match status" value="1"/>
</dbReference>
<protein>
    <submittedName>
        <fullName evidence="3">NUDIX hydrolase</fullName>
    </submittedName>
</protein>
<organism evidence="3 4">
    <name type="scientific">Proteiniclasticum sediminis</name>
    <dbReference type="NCBI Taxonomy" id="2804028"/>
    <lineage>
        <taxon>Bacteria</taxon>
        <taxon>Bacillati</taxon>
        <taxon>Bacillota</taxon>
        <taxon>Clostridia</taxon>
        <taxon>Eubacteriales</taxon>
        <taxon>Clostridiaceae</taxon>
        <taxon>Proteiniclasticum</taxon>
    </lineage>
</organism>
<evidence type="ECO:0000313" key="4">
    <source>
        <dbReference type="Proteomes" id="UP000675379"/>
    </source>
</evidence>
<dbReference type="InterPro" id="IPR015797">
    <property type="entry name" value="NUDIX_hydrolase-like_dom_sf"/>
</dbReference>
<evidence type="ECO:0000313" key="3">
    <source>
        <dbReference type="EMBL" id="MBR0575894.1"/>
    </source>
</evidence>
<accession>A0A941HPZ3</accession>
<sequence length="196" mass="22780">MSKVRLIVKTHYRELIRAYRPKDEMDHQVKENMLSLLKQHGDTLLTRENPIAHMTASSVIINEERTKMLMIHHKIYDTWTWQGGHTDGEEDLLNVALKEAEEETGLKSFKVLENEEGFIRKLDILTVKAHYKRGKPITAHLHLNAAFLLEAKEEDTLLQNKDETNGIRWVPVSEIDALAKEPEITPIYHDLIRRAK</sequence>
<dbReference type="InterPro" id="IPR000086">
    <property type="entry name" value="NUDIX_hydrolase_dom"/>
</dbReference>
<dbReference type="AlphaFoldDB" id="A0A941HPZ3"/>
<keyword evidence="4" id="KW-1185">Reference proteome</keyword>
<comment type="similarity">
    <text evidence="1">Belongs to the Nudix hydrolase family.</text>
</comment>
<dbReference type="PANTHER" id="PTHR43736:SF1">
    <property type="entry name" value="DIHYDRONEOPTERIN TRIPHOSPHATE DIPHOSPHATASE"/>
    <property type="match status" value="1"/>
</dbReference>
<dbReference type="Proteomes" id="UP000675379">
    <property type="component" value="Unassembled WGS sequence"/>
</dbReference>
<dbReference type="Gene3D" id="3.90.79.10">
    <property type="entry name" value="Nucleoside Triphosphate Pyrophosphohydrolase"/>
    <property type="match status" value="1"/>
</dbReference>
<feature type="domain" description="Nudix hydrolase" evidence="2">
    <location>
        <begin position="51"/>
        <end position="193"/>
    </location>
</feature>
<evidence type="ECO:0000259" key="2">
    <source>
        <dbReference type="PROSITE" id="PS51462"/>
    </source>
</evidence>
<proteinExistence type="inferred from homology"/>
<dbReference type="SUPFAM" id="SSF55811">
    <property type="entry name" value="Nudix"/>
    <property type="match status" value="1"/>
</dbReference>
<name>A0A941HPZ3_9CLOT</name>
<gene>
    <name evidence="3" type="ORF">KCG48_06020</name>
</gene>
<reference evidence="3" key="1">
    <citation type="submission" date="2021-04" db="EMBL/GenBank/DDBJ databases">
        <title>Proteiniclasticum sedimins sp. nov., an obligate anaerobic bacterium isolated from anaerobic sludge.</title>
        <authorList>
            <person name="Liu J."/>
        </authorList>
    </citation>
    <scope>NUCLEOTIDE SEQUENCE</scope>
    <source>
        <strain evidence="3">BAD-10</strain>
    </source>
</reference>
<evidence type="ECO:0000256" key="1">
    <source>
        <dbReference type="ARBA" id="ARBA00005582"/>
    </source>
</evidence>
<keyword evidence="3" id="KW-0378">Hydrolase</keyword>
<comment type="caution">
    <text evidence="3">The sequence shown here is derived from an EMBL/GenBank/DDBJ whole genome shotgun (WGS) entry which is preliminary data.</text>
</comment>
<dbReference type="EMBL" id="JAGSCS010000006">
    <property type="protein sequence ID" value="MBR0575894.1"/>
    <property type="molecule type" value="Genomic_DNA"/>
</dbReference>